<keyword evidence="1" id="KW-0175">Coiled coil</keyword>
<keyword evidence="2" id="KW-0812">Transmembrane</keyword>
<feature type="coiled-coil region" evidence="1">
    <location>
        <begin position="80"/>
        <end position="107"/>
    </location>
</feature>
<reference evidence="3 4" key="1">
    <citation type="journal article" date="2015" name="Genome Announc.">
        <title>Draft Genome of the Euendolithic (true boring) Cyanobacterium Mastigocoleus testarum strain BC008.</title>
        <authorList>
            <person name="Guida B.S."/>
            <person name="Garcia-Pichel F."/>
        </authorList>
    </citation>
    <scope>NUCLEOTIDE SEQUENCE [LARGE SCALE GENOMIC DNA]</scope>
    <source>
        <strain evidence="3 4">BC008</strain>
    </source>
</reference>
<accession>A0A0V7ZLL3</accession>
<organism evidence="3 4">
    <name type="scientific">Mastigocoleus testarum BC008</name>
    <dbReference type="NCBI Taxonomy" id="371196"/>
    <lineage>
        <taxon>Bacteria</taxon>
        <taxon>Bacillati</taxon>
        <taxon>Cyanobacteriota</taxon>
        <taxon>Cyanophyceae</taxon>
        <taxon>Nostocales</taxon>
        <taxon>Hapalosiphonaceae</taxon>
        <taxon>Mastigocoleus</taxon>
    </lineage>
</organism>
<evidence type="ECO:0000256" key="1">
    <source>
        <dbReference type="SAM" id="Coils"/>
    </source>
</evidence>
<dbReference type="AlphaFoldDB" id="A0A0V7ZLL3"/>
<keyword evidence="2" id="KW-0472">Membrane</keyword>
<keyword evidence="4" id="KW-1185">Reference proteome</keyword>
<evidence type="ECO:0000313" key="3">
    <source>
        <dbReference type="EMBL" id="KST65443.1"/>
    </source>
</evidence>
<proteinExistence type="predicted"/>
<dbReference type="RefSeq" id="WP_027844484.1">
    <property type="nucleotide sequence ID" value="NZ_LMTZ01000107.1"/>
</dbReference>
<feature type="coiled-coil region" evidence="1">
    <location>
        <begin position="147"/>
        <end position="288"/>
    </location>
</feature>
<name>A0A0V7ZLL3_9CYAN</name>
<comment type="caution">
    <text evidence="3">The sequence shown here is derived from an EMBL/GenBank/DDBJ whole genome shotgun (WGS) entry which is preliminary data.</text>
</comment>
<protein>
    <submittedName>
        <fullName evidence="3">Uncharacterized protein</fullName>
    </submittedName>
</protein>
<evidence type="ECO:0000313" key="4">
    <source>
        <dbReference type="Proteomes" id="UP000053372"/>
    </source>
</evidence>
<feature type="transmembrane region" description="Helical" evidence="2">
    <location>
        <begin position="113"/>
        <end position="135"/>
    </location>
</feature>
<dbReference type="EMBL" id="LMTZ01000107">
    <property type="protein sequence ID" value="KST65443.1"/>
    <property type="molecule type" value="Genomic_DNA"/>
</dbReference>
<evidence type="ECO:0000256" key="2">
    <source>
        <dbReference type="SAM" id="Phobius"/>
    </source>
</evidence>
<gene>
    <name evidence="3" type="ORF">BC008_41660</name>
</gene>
<dbReference type="Proteomes" id="UP000053372">
    <property type="component" value="Unassembled WGS sequence"/>
</dbReference>
<keyword evidence="2" id="KW-1133">Transmembrane helix</keyword>
<sequence length="306" mass="34655">MPISNKQQLKTMVRQLPKLINGRHSDALVQRLEALSEASGSEFVSRLIRKDVIPHRDTIDDRIPWLYKVLLEKSGSSEICNYLAGELAEVAERIEDLEADIVHIKAKKTIPKIIVISSVVVAFLSLAGATAFGIYKTRENAMSGQRVEEARSQVVEVKKQKTSMDKQIADLKKQVEQKKEEITSTQNVALENQKLKKENSVLKNKIEKEINNLTENEVALKSANQFATENRRLKNQLALLRRRNESLNNNLEKEKEAAKSAEMVIAENEKLKKVNSRLKGRNEELKERLSRCKNPGFLSLVGNSKC</sequence>